<evidence type="ECO:0000256" key="3">
    <source>
        <dbReference type="ARBA" id="ARBA00022605"/>
    </source>
</evidence>
<evidence type="ECO:0000256" key="6">
    <source>
        <dbReference type="ARBA" id="ARBA00050557"/>
    </source>
</evidence>
<keyword evidence="3 7" id="KW-0028">Amino-acid biosynthesis</keyword>
<name>A0A0B7GJF4_STRSA</name>
<dbReference type="GO" id="GO:0005737">
    <property type="term" value="C:cytoplasm"/>
    <property type="evidence" value="ECO:0007669"/>
    <property type="project" value="UniProtKB-SubCell"/>
</dbReference>
<evidence type="ECO:0000259" key="9">
    <source>
        <dbReference type="SMART" id="SM00859"/>
    </source>
</evidence>
<dbReference type="Gene3D" id="3.30.360.10">
    <property type="entry name" value="Dihydrodipicolinate Reductase, domain 2"/>
    <property type="match status" value="1"/>
</dbReference>
<keyword evidence="7" id="KW-0963">Cytoplasm</keyword>
<evidence type="ECO:0000256" key="2">
    <source>
        <dbReference type="ARBA" id="ARBA00022571"/>
    </source>
</evidence>
<dbReference type="RefSeq" id="WP_072073679.1">
    <property type="nucleotide sequence ID" value="NZ_CDMW01000001.1"/>
</dbReference>
<dbReference type="FunFam" id="3.30.360.10:FF:000014">
    <property type="entry name" value="N-acetyl-gamma-glutamyl-phosphate reductase"/>
    <property type="match status" value="1"/>
</dbReference>
<evidence type="ECO:0000256" key="7">
    <source>
        <dbReference type="HAMAP-Rule" id="MF_00150"/>
    </source>
</evidence>
<feature type="active site" evidence="7 8">
    <location>
        <position position="146"/>
    </location>
</feature>
<evidence type="ECO:0000256" key="5">
    <source>
        <dbReference type="ARBA" id="ARBA00023002"/>
    </source>
</evidence>
<comment type="catalytic activity">
    <reaction evidence="6 7">
        <text>N-acetyl-L-glutamate 5-semialdehyde + phosphate + NADP(+) = N-acetyl-L-glutamyl 5-phosphate + NADPH + H(+)</text>
        <dbReference type="Rhea" id="RHEA:21588"/>
        <dbReference type="ChEBI" id="CHEBI:15378"/>
        <dbReference type="ChEBI" id="CHEBI:29123"/>
        <dbReference type="ChEBI" id="CHEBI:43474"/>
        <dbReference type="ChEBI" id="CHEBI:57783"/>
        <dbReference type="ChEBI" id="CHEBI:57936"/>
        <dbReference type="ChEBI" id="CHEBI:58349"/>
        <dbReference type="EC" id="1.2.1.38"/>
    </reaction>
</comment>
<evidence type="ECO:0000256" key="1">
    <source>
        <dbReference type="ARBA" id="ARBA00004862"/>
    </source>
</evidence>
<organism evidence="10 11">
    <name type="scientific">Streptococcus sanguinis</name>
    <dbReference type="NCBI Taxonomy" id="1305"/>
    <lineage>
        <taxon>Bacteria</taxon>
        <taxon>Bacillati</taxon>
        <taxon>Bacillota</taxon>
        <taxon>Bacilli</taxon>
        <taxon>Lactobacillales</taxon>
        <taxon>Streptococcaceae</taxon>
        <taxon>Streptococcus</taxon>
    </lineage>
</organism>
<dbReference type="AlphaFoldDB" id="A0A0B7GJF4"/>
<keyword evidence="4 7" id="KW-0521">NADP</keyword>
<sequence length="340" mass="37917">MRISIVGITGYSGMELLRILLQHPQAEVVSLHASQDMNSPVSELYAHLKGICDLKIEGFDSQEIMRRADLVFFATSSGVAKDLSKDFVEAGFPVIDLSGDHRLPGNIYKKWYQKEAAEDHVQKEFIYGLSEFTDVRGKKFIANPGCYATATELALIPLLQAQAIELDSIIVDAKSGLTGAGKNPAASSHFVYVHDNYVTYKLNQHQHIPEIVQQLQRFDERLQQIQFSTSLIPVNRGIVATVYSKLKEPLTREELTSIYQECYQDKPFVRIQATLPNLHQVVGTNYTDIGFDYNPVTNILTVMAVLDNLIKGAAGQAVQNMNLMLGFPETDGLFSQPSYV</sequence>
<dbReference type="Pfam" id="PF22698">
    <property type="entry name" value="Semialdhyde_dhC_1"/>
    <property type="match status" value="1"/>
</dbReference>
<dbReference type="EMBL" id="CDMW01000001">
    <property type="protein sequence ID" value="CEL89945.1"/>
    <property type="molecule type" value="Genomic_DNA"/>
</dbReference>
<dbReference type="PANTHER" id="PTHR32338">
    <property type="entry name" value="N-ACETYL-GAMMA-GLUTAMYL-PHOSPHATE REDUCTASE, CHLOROPLASTIC-RELATED-RELATED"/>
    <property type="match status" value="1"/>
</dbReference>
<evidence type="ECO:0000256" key="4">
    <source>
        <dbReference type="ARBA" id="ARBA00022857"/>
    </source>
</evidence>
<keyword evidence="5 7" id="KW-0560">Oxidoreductase</keyword>
<evidence type="ECO:0000313" key="10">
    <source>
        <dbReference type="EMBL" id="CEL89945.1"/>
    </source>
</evidence>
<dbReference type="SUPFAM" id="SSF55347">
    <property type="entry name" value="Glyceraldehyde-3-phosphate dehydrogenase-like, C-terminal domain"/>
    <property type="match status" value="1"/>
</dbReference>
<comment type="similarity">
    <text evidence="7">Belongs to the NAGSA dehydrogenase family. Type 1 subfamily.</text>
</comment>
<comment type="subcellular location">
    <subcellularLocation>
        <location evidence="7">Cytoplasm</location>
    </subcellularLocation>
</comment>
<dbReference type="GO" id="GO:0006526">
    <property type="term" value="P:L-arginine biosynthetic process"/>
    <property type="evidence" value="ECO:0007669"/>
    <property type="project" value="UniProtKB-UniRule"/>
</dbReference>
<dbReference type="CDD" id="cd17895">
    <property type="entry name" value="AGPR_1_N"/>
    <property type="match status" value="1"/>
</dbReference>
<dbReference type="Proteomes" id="UP000183504">
    <property type="component" value="Unassembled WGS sequence"/>
</dbReference>
<dbReference type="GO" id="GO:0070401">
    <property type="term" value="F:NADP+ binding"/>
    <property type="evidence" value="ECO:0007669"/>
    <property type="project" value="InterPro"/>
</dbReference>
<gene>
    <name evidence="7 10" type="primary">argC</name>
    <name evidence="10" type="ORF">SSV_0638</name>
</gene>
<proteinExistence type="inferred from homology"/>
<comment type="function">
    <text evidence="7">Catalyzes the NADPH-dependent reduction of N-acetyl-5-glutamyl phosphate to yield N-acetyl-L-glutamate 5-semialdehyde.</text>
</comment>
<dbReference type="EC" id="1.2.1.38" evidence="7"/>
<dbReference type="SMART" id="SM00859">
    <property type="entry name" value="Semialdhyde_dh"/>
    <property type="match status" value="1"/>
</dbReference>
<dbReference type="PANTHER" id="PTHR32338:SF10">
    <property type="entry name" value="N-ACETYL-GAMMA-GLUTAMYL-PHOSPHATE REDUCTASE, CHLOROPLASTIC-RELATED"/>
    <property type="match status" value="1"/>
</dbReference>
<dbReference type="Gene3D" id="3.40.50.720">
    <property type="entry name" value="NAD(P)-binding Rossmann-like Domain"/>
    <property type="match status" value="1"/>
</dbReference>
<evidence type="ECO:0000313" key="11">
    <source>
        <dbReference type="Proteomes" id="UP000183504"/>
    </source>
</evidence>
<dbReference type="CDD" id="cd23934">
    <property type="entry name" value="AGPR_1_C"/>
    <property type="match status" value="1"/>
</dbReference>
<dbReference type="HAMAP" id="MF_00150">
    <property type="entry name" value="ArgC_type1"/>
    <property type="match status" value="1"/>
</dbReference>
<dbReference type="InterPro" id="IPR000534">
    <property type="entry name" value="Semialdehyde_DH_NAD-bd"/>
</dbReference>
<dbReference type="GO" id="GO:0003942">
    <property type="term" value="F:N-acetyl-gamma-glutamyl-phosphate reductase activity"/>
    <property type="evidence" value="ECO:0007669"/>
    <property type="project" value="UniProtKB-UniRule"/>
</dbReference>
<dbReference type="GO" id="GO:0051287">
    <property type="term" value="F:NAD binding"/>
    <property type="evidence" value="ECO:0007669"/>
    <property type="project" value="InterPro"/>
</dbReference>
<dbReference type="InterPro" id="IPR058924">
    <property type="entry name" value="AGPR_dimerisation_dom"/>
</dbReference>
<dbReference type="InterPro" id="IPR000706">
    <property type="entry name" value="AGPR_type-1"/>
</dbReference>
<dbReference type="UniPathway" id="UPA00068">
    <property type="reaction ID" value="UER00108"/>
</dbReference>
<keyword evidence="2 7" id="KW-0055">Arginine biosynthesis</keyword>
<accession>A0A0B7GJF4</accession>
<protein>
    <recommendedName>
        <fullName evidence="7">N-acetyl-gamma-glutamyl-phosphate reductase</fullName>
        <shortName evidence="7">AGPR</shortName>
        <ecNumber evidence="7">1.2.1.38</ecNumber>
    </recommendedName>
    <alternativeName>
        <fullName evidence="7">N-acetyl-glutamate semialdehyde dehydrogenase</fullName>
        <shortName evidence="7">NAGSA dehydrogenase</shortName>
    </alternativeName>
</protein>
<dbReference type="PROSITE" id="PS01224">
    <property type="entry name" value="ARGC"/>
    <property type="match status" value="1"/>
</dbReference>
<reference evidence="10 11" key="1">
    <citation type="submission" date="2015-01" db="EMBL/GenBank/DDBJ databases">
        <authorList>
            <person name="Pelicic Vladimir"/>
        </authorList>
    </citation>
    <scope>NUCLEOTIDE SEQUENCE [LARGE SCALE GENOMIC DNA]</scope>
    <source>
        <strain evidence="10 11">2908</strain>
    </source>
</reference>
<dbReference type="SUPFAM" id="SSF51735">
    <property type="entry name" value="NAD(P)-binding Rossmann-fold domains"/>
    <property type="match status" value="1"/>
</dbReference>
<dbReference type="InterPro" id="IPR036291">
    <property type="entry name" value="NAD(P)-bd_dom_sf"/>
</dbReference>
<comment type="pathway">
    <text evidence="1 7">Amino-acid biosynthesis; L-arginine biosynthesis; N(2)-acetyl-L-ornithine from L-glutamate: step 3/4.</text>
</comment>
<dbReference type="NCBIfam" id="TIGR01850">
    <property type="entry name" value="argC"/>
    <property type="match status" value="1"/>
</dbReference>
<evidence type="ECO:0000256" key="8">
    <source>
        <dbReference type="PROSITE-ProRule" id="PRU10010"/>
    </source>
</evidence>
<dbReference type="Pfam" id="PF01118">
    <property type="entry name" value="Semialdhyde_dh"/>
    <property type="match status" value="1"/>
</dbReference>
<dbReference type="InterPro" id="IPR050085">
    <property type="entry name" value="AGPR"/>
</dbReference>
<feature type="domain" description="Semialdehyde dehydrogenase NAD-binding" evidence="9">
    <location>
        <begin position="2"/>
        <end position="140"/>
    </location>
</feature>
<dbReference type="InterPro" id="IPR023013">
    <property type="entry name" value="AGPR_AS"/>
</dbReference>